<sequence>MQMTHYSIKHRVLRSVGEIAIGTIMQLIGLIGLSYLLIMTQQVIVTDGQLAVSIDEHATVQGIRDQIDPFFYDYAVFDQATGELLAGRYQEGELKQYQAVFKNQKDAIHRSAAYVPYSNRQLTLVLREPLLPEFTNPSLRFISWNVFSYVLFFIGECLIVTWSILRLIQEFVHHFQAVRSISLSMGKPQISDQAFQARLLEFDEILRTLEEKSHELAQLLEAERQEKRDLSFQVAALSHDVKTPLTVLKGNLELLEMTALTDQQARFVESMGYSLAIFERYFQSMLSYTRLLYEDRDNREHIVLAELLDDIQIELRDMLEQKKIDFQIINEVESIVFLGNAFLVHRALMNILVNAVQYGADSGRISLTICRQATYLLFKIWNNGAPFSAAALKQGTNLFFTEDGGRSGRHYGIGLAFAQGVAKRHQGYVQLHNPSTGGAEVIVAIEKREVNP</sequence>
<dbReference type="Pfam" id="PF02518">
    <property type="entry name" value="HATPase_c"/>
    <property type="match status" value="1"/>
</dbReference>
<dbReference type="GO" id="GO:0004721">
    <property type="term" value="F:phosphoprotein phosphatase activity"/>
    <property type="evidence" value="ECO:0007669"/>
    <property type="project" value="TreeGrafter"/>
</dbReference>
<name>A0A6I4RFZ4_9STRE</name>
<dbReference type="GO" id="GO:0005886">
    <property type="term" value="C:plasma membrane"/>
    <property type="evidence" value="ECO:0007669"/>
    <property type="project" value="TreeGrafter"/>
</dbReference>
<comment type="subcellular location">
    <subcellularLocation>
        <location evidence="2">Membrane</location>
    </subcellularLocation>
</comment>
<keyword evidence="9" id="KW-0812">Transmembrane</keyword>
<dbReference type="InterPro" id="IPR005467">
    <property type="entry name" value="His_kinase_dom"/>
</dbReference>
<protein>
    <recommendedName>
        <fullName evidence="3">histidine kinase</fullName>
        <ecNumber evidence="3">2.7.13.3</ecNumber>
    </recommendedName>
</protein>
<evidence type="ECO:0000256" key="7">
    <source>
        <dbReference type="ARBA" id="ARBA00023012"/>
    </source>
</evidence>
<dbReference type="EMBL" id="WUBJ01000002">
    <property type="protein sequence ID" value="MWV55777.1"/>
    <property type="molecule type" value="Genomic_DNA"/>
</dbReference>
<evidence type="ECO:0000256" key="5">
    <source>
        <dbReference type="ARBA" id="ARBA00022679"/>
    </source>
</evidence>
<evidence type="ECO:0000313" key="14">
    <source>
        <dbReference type="Proteomes" id="UP000435423"/>
    </source>
</evidence>
<evidence type="ECO:0000313" key="12">
    <source>
        <dbReference type="EMBL" id="MWV55777.1"/>
    </source>
</evidence>
<keyword evidence="13" id="KW-1185">Reference proteome</keyword>
<keyword evidence="9" id="KW-1133">Transmembrane helix</keyword>
<evidence type="ECO:0000256" key="9">
    <source>
        <dbReference type="SAM" id="Phobius"/>
    </source>
</evidence>
<gene>
    <name evidence="11" type="ORF">GGG87_02050</name>
    <name evidence="12" type="ORF">GGH11_02055</name>
</gene>
<organism evidence="12 14">
    <name type="scientific">Streptococcus zhangguiae</name>
    <dbReference type="NCBI Taxonomy" id="2664091"/>
    <lineage>
        <taxon>Bacteria</taxon>
        <taxon>Bacillati</taxon>
        <taxon>Bacillota</taxon>
        <taxon>Bacilli</taxon>
        <taxon>Lactobacillales</taxon>
        <taxon>Streptococcaceae</taxon>
        <taxon>Streptococcus</taxon>
    </lineage>
</organism>
<dbReference type="InterPro" id="IPR050351">
    <property type="entry name" value="BphY/WalK/GraS-like"/>
</dbReference>
<dbReference type="InterPro" id="IPR003661">
    <property type="entry name" value="HisK_dim/P_dom"/>
</dbReference>
<dbReference type="InterPro" id="IPR036890">
    <property type="entry name" value="HATPase_C_sf"/>
</dbReference>
<dbReference type="SUPFAM" id="SSF55874">
    <property type="entry name" value="ATPase domain of HSP90 chaperone/DNA topoisomerase II/histidine kinase"/>
    <property type="match status" value="1"/>
</dbReference>
<dbReference type="SMART" id="SM00387">
    <property type="entry name" value="HATPase_c"/>
    <property type="match status" value="1"/>
</dbReference>
<comment type="caution">
    <text evidence="12">The sequence shown here is derived from an EMBL/GenBank/DDBJ whole genome shotgun (WGS) entry which is preliminary data.</text>
</comment>
<feature type="transmembrane region" description="Helical" evidence="9">
    <location>
        <begin position="12"/>
        <end position="38"/>
    </location>
</feature>
<feature type="domain" description="Histidine kinase" evidence="10">
    <location>
        <begin position="236"/>
        <end position="449"/>
    </location>
</feature>
<keyword evidence="9" id="KW-0472">Membrane</keyword>
<evidence type="ECO:0000256" key="8">
    <source>
        <dbReference type="SAM" id="Coils"/>
    </source>
</evidence>
<dbReference type="EC" id="2.7.13.3" evidence="3"/>
<dbReference type="SMART" id="SM00388">
    <property type="entry name" value="HisKA"/>
    <property type="match status" value="1"/>
</dbReference>
<evidence type="ECO:0000256" key="3">
    <source>
        <dbReference type="ARBA" id="ARBA00012438"/>
    </source>
</evidence>
<reference evidence="12 14" key="1">
    <citation type="submission" date="2019-10" db="EMBL/GenBank/DDBJ databases">
        <title>Streptococcis sp, isolated from the respiratory tract of Marmot.</title>
        <authorList>
            <person name="Zhang G."/>
        </authorList>
    </citation>
    <scope>NUCLEOTIDE SEQUENCE [LARGE SCALE GENOMIC DNA]</scope>
    <source>
        <strain evidence="14">zg-70</strain>
        <strain evidence="12">Zg-70</strain>
    </source>
</reference>
<feature type="transmembrane region" description="Helical" evidence="9">
    <location>
        <begin position="146"/>
        <end position="165"/>
    </location>
</feature>
<dbReference type="PROSITE" id="PS50109">
    <property type="entry name" value="HIS_KIN"/>
    <property type="match status" value="1"/>
</dbReference>
<evidence type="ECO:0000256" key="2">
    <source>
        <dbReference type="ARBA" id="ARBA00004370"/>
    </source>
</evidence>
<dbReference type="GO" id="GO:0016036">
    <property type="term" value="P:cellular response to phosphate starvation"/>
    <property type="evidence" value="ECO:0007669"/>
    <property type="project" value="TreeGrafter"/>
</dbReference>
<keyword evidence="7" id="KW-0902">Two-component regulatory system</keyword>
<keyword evidence="5" id="KW-0808">Transferase</keyword>
<keyword evidence="4" id="KW-0597">Phosphoprotein</keyword>
<accession>A0A6I4RFZ4</accession>
<dbReference type="InterPro" id="IPR036097">
    <property type="entry name" value="HisK_dim/P_sf"/>
</dbReference>
<dbReference type="Proteomes" id="UP000435060">
    <property type="component" value="Unassembled WGS sequence"/>
</dbReference>
<dbReference type="PRINTS" id="PR01780">
    <property type="entry name" value="LANTIREGPROT"/>
</dbReference>
<evidence type="ECO:0000256" key="4">
    <source>
        <dbReference type="ARBA" id="ARBA00022553"/>
    </source>
</evidence>
<keyword evidence="8" id="KW-0175">Coiled coil</keyword>
<dbReference type="AlphaFoldDB" id="A0A6I4RFZ4"/>
<dbReference type="Gene3D" id="1.10.287.130">
    <property type="match status" value="1"/>
</dbReference>
<keyword evidence="6 12" id="KW-0418">Kinase</keyword>
<dbReference type="InterPro" id="IPR008358">
    <property type="entry name" value="Sig_transdc_His_kin/Pase_MprB"/>
</dbReference>
<evidence type="ECO:0000313" key="11">
    <source>
        <dbReference type="EMBL" id="MTB63795.1"/>
    </source>
</evidence>
<dbReference type="RefSeq" id="WP_154607808.1">
    <property type="nucleotide sequence ID" value="NZ_CP072115.1"/>
</dbReference>
<dbReference type="Gene3D" id="3.30.565.10">
    <property type="entry name" value="Histidine kinase-like ATPase, C-terminal domain"/>
    <property type="match status" value="1"/>
</dbReference>
<comment type="catalytic activity">
    <reaction evidence="1">
        <text>ATP + protein L-histidine = ADP + protein N-phospho-L-histidine.</text>
        <dbReference type="EC" id="2.7.13.3"/>
    </reaction>
</comment>
<evidence type="ECO:0000313" key="13">
    <source>
        <dbReference type="Proteomes" id="UP000435060"/>
    </source>
</evidence>
<evidence type="ECO:0000256" key="1">
    <source>
        <dbReference type="ARBA" id="ARBA00000085"/>
    </source>
</evidence>
<feature type="coiled-coil region" evidence="8">
    <location>
        <begin position="202"/>
        <end position="229"/>
    </location>
</feature>
<dbReference type="GO" id="GO:0000155">
    <property type="term" value="F:phosphorelay sensor kinase activity"/>
    <property type="evidence" value="ECO:0007669"/>
    <property type="project" value="InterPro"/>
</dbReference>
<dbReference type="PANTHER" id="PTHR45453">
    <property type="entry name" value="PHOSPHATE REGULON SENSOR PROTEIN PHOR"/>
    <property type="match status" value="1"/>
</dbReference>
<proteinExistence type="predicted"/>
<dbReference type="CDD" id="cd00082">
    <property type="entry name" value="HisKA"/>
    <property type="match status" value="1"/>
</dbReference>
<dbReference type="PANTHER" id="PTHR45453:SF1">
    <property type="entry name" value="PHOSPHATE REGULON SENSOR PROTEIN PHOR"/>
    <property type="match status" value="1"/>
</dbReference>
<evidence type="ECO:0000259" key="10">
    <source>
        <dbReference type="PROSITE" id="PS50109"/>
    </source>
</evidence>
<dbReference type="Pfam" id="PF00512">
    <property type="entry name" value="HisKA"/>
    <property type="match status" value="1"/>
</dbReference>
<dbReference type="InterPro" id="IPR003594">
    <property type="entry name" value="HATPase_dom"/>
</dbReference>
<reference evidence="11 13" key="2">
    <citation type="submission" date="2019-11" db="EMBL/GenBank/DDBJ databases">
        <title>Streptococcis sp. isolated from the respiratory tract of Marmot.</title>
        <authorList>
            <person name="Zhang G."/>
        </authorList>
    </citation>
    <scope>NUCLEOTIDE SEQUENCE [LARGE SCALE GENOMIC DNA]</scope>
    <source>
        <strain evidence="13">zg-86</strain>
        <strain evidence="11">Zg-86</strain>
    </source>
</reference>
<dbReference type="EMBL" id="WLCG01000002">
    <property type="protein sequence ID" value="MTB63795.1"/>
    <property type="molecule type" value="Genomic_DNA"/>
</dbReference>
<evidence type="ECO:0000256" key="6">
    <source>
        <dbReference type="ARBA" id="ARBA00022777"/>
    </source>
</evidence>
<dbReference type="SUPFAM" id="SSF47384">
    <property type="entry name" value="Homodimeric domain of signal transducing histidine kinase"/>
    <property type="match status" value="1"/>
</dbReference>
<dbReference type="Proteomes" id="UP000435423">
    <property type="component" value="Unassembled WGS sequence"/>
</dbReference>